<gene>
    <name evidence="3" type="ORF">E1750_01030</name>
</gene>
<reference evidence="4" key="1">
    <citation type="submission" date="2019-03" db="EMBL/GenBank/DDBJ databases">
        <title>Flavobacterium sp.</title>
        <authorList>
            <person name="Kim H."/>
        </authorList>
    </citation>
    <scope>NUCLEOTIDE SEQUENCE [LARGE SCALE GENOMIC DNA]</scope>
    <source>
        <strain evidence="4">GS13</strain>
    </source>
</reference>
<dbReference type="Pfam" id="PF18962">
    <property type="entry name" value="Por_Secre_tail"/>
    <property type="match status" value="1"/>
</dbReference>
<keyword evidence="4" id="KW-1185">Reference proteome</keyword>
<dbReference type="OrthoDB" id="6475864at2"/>
<accession>A0A4P6YA48</accession>
<protein>
    <submittedName>
        <fullName evidence="3">T9SS type A sorting domain-containing protein</fullName>
    </submittedName>
</protein>
<dbReference type="KEGG" id="fnk:E1750_01030"/>
<evidence type="ECO:0000313" key="3">
    <source>
        <dbReference type="EMBL" id="QBN17437.1"/>
    </source>
</evidence>
<organism evidence="3 4">
    <name type="scientific">Flavobacterium nackdongense</name>
    <dbReference type="NCBI Taxonomy" id="2547394"/>
    <lineage>
        <taxon>Bacteria</taxon>
        <taxon>Pseudomonadati</taxon>
        <taxon>Bacteroidota</taxon>
        <taxon>Flavobacteriia</taxon>
        <taxon>Flavobacteriales</taxon>
        <taxon>Flavobacteriaceae</taxon>
        <taxon>Flavobacterium</taxon>
    </lineage>
</organism>
<evidence type="ECO:0000313" key="4">
    <source>
        <dbReference type="Proteomes" id="UP000291124"/>
    </source>
</evidence>
<evidence type="ECO:0000259" key="2">
    <source>
        <dbReference type="Pfam" id="PF18962"/>
    </source>
</evidence>
<dbReference type="SUPFAM" id="SSF51126">
    <property type="entry name" value="Pectin lyase-like"/>
    <property type="match status" value="1"/>
</dbReference>
<dbReference type="NCBIfam" id="TIGR04183">
    <property type="entry name" value="Por_Secre_tail"/>
    <property type="match status" value="1"/>
</dbReference>
<dbReference type="InterPro" id="IPR039513">
    <property type="entry name" value="PL-6"/>
</dbReference>
<evidence type="ECO:0000256" key="1">
    <source>
        <dbReference type="ARBA" id="ARBA00022729"/>
    </source>
</evidence>
<keyword evidence="1" id="KW-0732">Signal</keyword>
<dbReference type="Proteomes" id="UP000291124">
    <property type="component" value="Chromosome"/>
</dbReference>
<dbReference type="EMBL" id="CP037933">
    <property type="protein sequence ID" value="QBN17437.1"/>
    <property type="molecule type" value="Genomic_DNA"/>
</dbReference>
<dbReference type="InterPro" id="IPR011050">
    <property type="entry name" value="Pectin_lyase_fold/virulence"/>
</dbReference>
<proteinExistence type="predicted"/>
<dbReference type="Gene3D" id="2.160.20.10">
    <property type="entry name" value="Single-stranded right-handed beta-helix, Pectin lyase-like"/>
    <property type="match status" value="1"/>
</dbReference>
<dbReference type="InterPro" id="IPR012334">
    <property type="entry name" value="Pectin_lyas_fold"/>
</dbReference>
<sequence>MKATKVSSIPIKNLFIASFLLTVFLFFSAAIKAATINVSSIPALQTAINNSNAGDVIILANGTYTNSILNIGKSNITVKAASPGGVFLNGTNDININGNYITLSGFQFTVGDIGSEIVIEVYGSNNVLTQLNFSGYFSKKYIEIKAGTRYNEITYCNMEKKPAAAASGCTIQISTSPSVIGYHKIRYCSFKDYYGLGGDFGNEPIRIGLSTENANKSRAIVEYCYFNNTGLGDSESISIKCQENTIRFCTFTNQQNAMLVFRNGDNNVAYSNFFINAGGIRVKEANNVYCYNNYFENSGVGSSADAVTFNYDTATYPVVLNNINFIHNTFYNCGDIDMGGTGATNNTWANNIFQKSAGTIFSNANSGTSWAGNIYQGTLGISIPSGMTNINPLLVTNGDGYKGLSSSSPAIDAASSSYPAILDITVIDDDPSLLFDGGGKSRPSTIALKDLGSDEFTAGATTNHPLTVSEVGPSYLGGPSLSIGSNEKKDTHNAIGIFPNPAKNAITIEAFEGIEGLDSVAIYNLNGQKIKMGTEFQKQNSTIQFDVSDLNNGIYFIKVTSKELTKMMKLFIQK</sequence>
<feature type="domain" description="Secretion system C-terminal sorting" evidence="2">
    <location>
        <begin position="497"/>
        <end position="572"/>
    </location>
</feature>
<name>A0A4P6YA48_9FLAO</name>
<dbReference type="AlphaFoldDB" id="A0A4P6YA48"/>
<dbReference type="InterPro" id="IPR026444">
    <property type="entry name" value="Secre_tail"/>
</dbReference>
<dbReference type="Pfam" id="PF14592">
    <property type="entry name" value="Chondroitinas_B"/>
    <property type="match status" value="1"/>
</dbReference>
<dbReference type="RefSeq" id="WP_133274968.1">
    <property type="nucleotide sequence ID" value="NZ_CP037933.1"/>
</dbReference>